<reference evidence="12 13" key="1">
    <citation type="submission" date="2018-08" db="EMBL/GenBank/DDBJ databases">
        <title>A genome reference for cultivated species of the human gut microbiota.</title>
        <authorList>
            <person name="Zou Y."/>
            <person name="Xue W."/>
            <person name="Luo G."/>
        </authorList>
    </citation>
    <scope>NUCLEOTIDE SEQUENCE [LARGE SCALE GENOMIC DNA]</scope>
    <source>
        <strain evidence="10 12">AF19-13AC</strain>
        <strain evidence="11 13">TM09-12</strain>
    </source>
</reference>
<protein>
    <recommendedName>
        <fullName evidence="5 6">Transcription termination/antitermination protein NusG</fullName>
    </recommendedName>
</protein>
<keyword evidence="4 5" id="KW-0804">Transcription</keyword>
<dbReference type="SUPFAM" id="SSF50104">
    <property type="entry name" value="Translation proteins SH3-like domain"/>
    <property type="match status" value="1"/>
</dbReference>
<keyword evidence="2 5" id="KW-0889">Transcription antitermination</keyword>
<name>A0A374P8A4_9FIRM</name>
<comment type="function">
    <text evidence="5 7">Participates in transcription elongation, termination and antitermination.</text>
</comment>
<evidence type="ECO:0000259" key="8">
    <source>
        <dbReference type="SMART" id="SM00738"/>
    </source>
</evidence>
<dbReference type="AlphaFoldDB" id="A0A374P8A4"/>
<comment type="caution">
    <text evidence="11">The sequence shown here is derived from an EMBL/GenBank/DDBJ whole genome shotgun (WGS) entry which is preliminary data.</text>
</comment>
<evidence type="ECO:0000259" key="9">
    <source>
        <dbReference type="SMART" id="SM00739"/>
    </source>
</evidence>
<dbReference type="InterPro" id="IPR005824">
    <property type="entry name" value="KOW"/>
</dbReference>
<dbReference type="InterPro" id="IPR015869">
    <property type="entry name" value="Transcrpt_antiterm_NusG_bac_CS"/>
</dbReference>
<dbReference type="SMART" id="SM00739">
    <property type="entry name" value="KOW"/>
    <property type="match status" value="1"/>
</dbReference>
<feature type="domain" description="KOW" evidence="9">
    <location>
        <begin position="118"/>
        <end position="145"/>
    </location>
</feature>
<dbReference type="InterPro" id="IPR001062">
    <property type="entry name" value="Transcrpt_antiterm_NusG"/>
</dbReference>
<dbReference type="Gene3D" id="2.30.30.30">
    <property type="match status" value="1"/>
</dbReference>
<evidence type="ECO:0000256" key="4">
    <source>
        <dbReference type="ARBA" id="ARBA00023163"/>
    </source>
</evidence>
<evidence type="ECO:0000313" key="11">
    <source>
        <dbReference type="EMBL" id="RGJ05175.1"/>
    </source>
</evidence>
<dbReference type="PRINTS" id="PR00338">
    <property type="entry name" value="NUSGTNSCPFCT"/>
</dbReference>
<dbReference type="GO" id="GO:0031564">
    <property type="term" value="P:transcription antitermination"/>
    <property type="evidence" value="ECO:0007669"/>
    <property type="project" value="UniProtKB-UniRule"/>
</dbReference>
<dbReference type="EMBL" id="QSON01000004">
    <property type="protein sequence ID" value="RGJ05175.1"/>
    <property type="molecule type" value="Genomic_DNA"/>
</dbReference>
<dbReference type="HAMAP" id="MF_00948">
    <property type="entry name" value="NusG"/>
    <property type="match status" value="1"/>
</dbReference>
<dbReference type="InterPro" id="IPR036735">
    <property type="entry name" value="NGN_dom_sf"/>
</dbReference>
<dbReference type="Gene3D" id="3.30.70.940">
    <property type="entry name" value="NusG, N-terminal domain"/>
    <property type="match status" value="1"/>
</dbReference>
<dbReference type="CDD" id="cd06091">
    <property type="entry name" value="KOW_NusG"/>
    <property type="match status" value="1"/>
</dbReference>
<dbReference type="PROSITE" id="PS01014">
    <property type="entry name" value="NUSG"/>
    <property type="match status" value="1"/>
</dbReference>
<dbReference type="InterPro" id="IPR043425">
    <property type="entry name" value="NusG-like"/>
</dbReference>
<dbReference type="Proteomes" id="UP000263014">
    <property type="component" value="Unassembled WGS sequence"/>
</dbReference>
<dbReference type="GO" id="GO:0006354">
    <property type="term" value="P:DNA-templated transcription elongation"/>
    <property type="evidence" value="ECO:0007669"/>
    <property type="project" value="UniProtKB-UniRule"/>
</dbReference>
<dbReference type="InterPro" id="IPR047050">
    <property type="entry name" value="NGN"/>
</dbReference>
<evidence type="ECO:0000313" key="13">
    <source>
        <dbReference type="Proteomes" id="UP000263014"/>
    </source>
</evidence>
<keyword evidence="1 5" id="KW-0806">Transcription termination</keyword>
<dbReference type="GO" id="GO:0005829">
    <property type="term" value="C:cytosol"/>
    <property type="evidence" value="ECO:0007669"/>
    <property type="project" value="TreeGrafter"/>
</dbReference>
<proteinExistence type="inferred from homology"/>
<dbReference type="OrthoDB" id="9809075at2"/>
<dbReference type="EMBL" id="QTJW01000001">
    <property type="protein sequence ID" value="RGD72608.1"/>
    <property type="molecule type" value="Genomic_DNA"/>
</dbReference>
<dbReference type="RefSeq" id="WP_002601728.1">
    <property type="nucleotide sequence ID" value="NZ_CACRUH010000019.1"/>
</dbReference>
<dbReference type="Pfam" id="PF02357">
    <property type="entry name" value="NusG"/>
    <property type="match status" value="1"/>
</dbReference>
<comment type="similarity">
    <text evidence="5 7">Belongs to the NusG family.</text>
</comment>
<evidence type="ECO:0000313" key="12">
    <source>
        <dbReference type="Proteomes" id="UP000261023"/>
    </source>
</evidence>
<dbReference type="FunFam" id="3.30.70.940:FF:000002">
    <property type="entry name" value="Transcription termination/antitermination protein NusG"/>
    <property type="match status" value="1"/>
</dbReference>
<evidence type="ECO:0000313" key="10">
    <source>
        <dbReference type="EMBL" id="RGD72608.1"/>
    </source>
</evidence>
<dbReference type="InterPro" id="IPR008991">
    <property type="entry name" value="Translation_prot_SH3-like_sf"/>
</dbReference>
<dbReference type="InterPro" id="IPR014722">
    <property type="entry name" value="Rib_uL2_dom2"/>
</dbReference>
<dbReference type="CDD" id="cd09891">
    <property type="entry name" value="NGN_Bact_1"/>
    <property type="match status" value="1"/>
</dbReference>
<evidence type="ECO:0000256" key="2">
    <source>
        <dbReference type="ARBA" id="ARBA00022814"/>
    </source>
</evidence>
<evidence type="ECO:0000256" key="5">
    <source>
        <dbReference type="HAMAP-Rule" id="MF_00948"/>
    </source>
</evidence>
<evidence type="ECO:0000256" key="1">
    <source>
        <dbReference type="ARBA" id="ARBA00022472"/>
    </source>
</evidence>
<dbReference type="SMART" id="SM00738">
    <property type="entry name" value="NGN"/>
    <property type="match status" value="1"/>
</dbReference>
<evidence type="ECO:0000256" key="7">
    <source>
        <dbReference type="RuleBase" id="RU000538"/>
    </source>
</evidence>
<dbReference type="InterPro" id="IPR006645">
    <property type="entry name" value="NGN-like_dom"/>
</dbReference>
<dbReference type="SUPFAM" id="SSF82679">
    <property type="entry name" value="N-utilization substance G protein NusG, N-terminal domain"/>
    <property type="match status" value="1"/>
</dbReference>
<dbReference type="PANTHER" id="PTHR30265:SF2">
    <property type="entry name" value="TRANSCRIPTION TERMINATION_ANTITERMINATION PROTEIN NUSG"/>
    <property type="match status" value="1"/>
</dbReference>
<evidence type="ECO:0000256" key="3">
    <source>
        <dbReference type="ARBA" id="ARBA00023015"/>
    </source>
</evidence>
<dbReference type="NCBIfam" id="TIGR00922">
    <property type="entry name" value="nusG"/>
    <property type="match status" value="1"/>
</dbReference>
<feature type="domain" description="NusG-like N-terminal" evidence="8">
    <location>
        <begin position="3"/>
        <end position="111"/>
    </location>
</feature>
<gene>
    <name evidence="5" type="primary">nusG</name>
    <name evidence="10" type="ORF">DWX31_01890</name>
    <name evidence="11" type="ORF">DXD79_09710</name>
</gene>
<dbReference type="GO" id="GO:0006353">
    <property type="term" value="P:DNA-templated transcription termination"/>
    <property type="evidence" value="ECO:0007669"/>
    <property type="project" value="UniProtKB-UniRule"/>
</dbReference>
<dbReference type="GO" id="GO:0032784">
    <property type="term" value="P:regulation of DNA-templated transcription elongation"/>
    <property type="evidence" value="ECO:0007669"/>
    <property type="project" value="InterPro"/>
</dbReference>
<accession>A0A374P8A4</accession>
<keyword evidence="3 5" id="KW-0805">Transcription regulation</keyword>
<dbReference type="PANTHER" id="PTHR30265">
    <property type="entry name" value="RHO-INTERACTING TRANSCRIPTION TERMINATION FACTOR NUSG"/>
    <property type="match status" value="1"/>
</dbReference>
<evidence type="ECO:0000256" key="6">
    <source>
        <dbReference type="NCBIfam" id="TIGR00922"/>
    </source>
</evidence>
<sequence>MSEAHWYVVHTYSGYENKVKVDIEKTIENRNLQDQILEVSVPLESVIELKNGVEKKADKKMFPGYVLIHMIMNDDTWYVVRNTRGVTGFVGPGSKPVPLTEDEMASLGFRNNEEVIVDFEVGDTVVVISGAWKDTVGAIKSINEGKKSITINVEMFGRETPVELNFNEIKKM</sequence>
<organism evidence="11 13">
    <name type="scientific">Hungatella hathewayi</name>
    <dbReference type="NCBI Taxonomy" id="154046"/>
    <lineage>
        <taxon>Bacteria</taxon>
        <taxon>Bacillati</taxon>
        <taxon>Bacillota</taxon>
        <taxon>Clostridia</taxon>
        <taxon>Lachnospirales</taxon>
        <taxon>Lachnospiraceae</taxon>
        <taxon>Hungatella</taxon>
    </lineage>
</organism>
<dbReference type="Proteomes" id="UP000261023">
    <property type="component" value="Unassembled WGS sequence"/>
</dbReference>